<keyword evidence="1" id="KW-0472">Membrane</keyword>
<dbReference type="RefSeq" id="WP_145447163.1">
    <property type="nucleotide sequence ID" value="NZ_CP036280.1"/>
</dbReference>
<sequence length="79" mass="8817">MPDTTPLTLAWRPFLDPLPLENHWLWLMIPLALAVALIYKAIKLPDLSQLPAQTLVLSSQIIAFMVLVAAALWILTEIA</sequence>
<organism evidence="2 3">
    <name type="scientific">Mucisphaera calidilacus</name>
    <dbReference type="NCBI Taxonomy" id="2527982"/>
    <lineage>
        <taxon>Bacteria</taxon>
        <taxon>Pseudomonadati</taxon>
        <taxon>Planctomycetota</taxon>
        <taxon>Phycisphaerae</taxon>
        <taxon>Phycisphaerales</taxon>
        <taxon>Phycisphaeraceae</taxon>
        <taxon>Mucisphaera</taxon>
    </lineage>
</organism>
<protein>
    <submittedName>
        <fullName evidence="2">Uncharacterized protein</fullName>
    </submittedName>
</protein>
<evidence type="ECO:0000313" key="3">
    <source>
        <dbReference type="Proteomes" id="UP000320386"/>
    </source>
</evidence>
<dbReference type="AlphaFoldDB" id="A0A518C1B6"/>
<accession>A0A518C1B6</accession>
<gene>
    <name evidence="2" type="ORF">Pan265_29000</name>
</gene>
<dbReference type="OrthoDB" id="9925872at2"/>
<feature type="transmembrane region" description="Helical" evidence="1">
    <location>
        <begin position="54"/>
        <end position="75"/>
    </location>
</feature>
<keyword evidence="1" id="KW-1133">Transmembrane helix</keyword>
<proteinExistence type="predicted"/>
<reference evidence="2 3" key="1">
    <citation type="submission" date="2019-02" db="EMBL/GenBank/DDBJ databases">
        <title>Deep-cultivation of Planctomycetes and their phenomic and genomic characterization uncovers novel biology.</title>
        <authorList>
            <person name="Wiegand S."/>
            <person name="Jogler M."/>
            <person name="Boedeker C."/>
            <person name="Pinto D."/>
            <person name="Vollmers J."/>
            <person name="Rivas-Marin E."/>
            <person name="Kohn T."/>
            <person name="Peeters S.H."/>
            <person name="Heuer A."/>
            <person name="Rast P."/>
            <person name="Oberbeckmann S."/>
            <person name="Bunk B."/>
            <person name="Jeske O."/>
            <person name="Meyerdierks A."/>
            <person name="Storesund J.E."/>
            <person name="Kallscheuer N."/>
            <person name="Luecker S."/>
            <person name="Lage O.M."/>
            <person name="Pohl T."/>
            <person name="Merkel B.J."/>
            <person name="Hornburger P."/>
            <person name="Mueller R.-W."/>
            <person name="Bruemmer F."/>
            <person name="Labrenz M."/>
            <person name="Spormann A.M."/>
            <person name="Op den Camp H."/>
            <person name="Overmann J."/>
            <person name="Amann R."/>
            <person name="Jetten M.S.M."/>
            <person name="Mascher T."/>
            <person name="Medema M.H."/>
            <person name="Devos D.P."/>
            <person name="Kaster A.-K."/>
            <person name="Ovreas L."/>
            <person name="Rohde M."/>
            <person name="Galperin M.Y."/>
            <person name="Jogler C."/>
        </authorList>
    </citation>
    <scope>NUCLEOTIDE SEQUENCE [LARGE SCALE GENOMIC DNA]</scope>
    <source>
        <strain evidence="2 3">Pan265</strain>
    </source>
</reference>
<keyword evidence="3" id="KW-1185">Reference proteome</keyword>
<feature type="transmembrane region" description="Helical" evidence="1">
    <location>
        <begin position="23"/>
        <end position="42"/>
    </location>
</feature>
<dbReference type="KEGG" id="mcad:Pan265_29000"/>
<keyword evidence="1" id="KW-0812">Transmembrane</keyword>
<evidence type="ECO:0000313" key="2">
    <source>
        <dbReference type="EMBL" id="QDU73022.1"/>
    </source>
</evidence>
<dbReference type="Proteomes" id="UP000320386">
    <property type="component" value="Chromosome"/>
</dbReference>
<evidence type="ECO:0000256" key="1">
    <source>
        <dbReference type="SAM" id="Phobius"/>
    </source>
</evidence>
<dbReference type="EMBL" id="CP036280">
    <property type="protein sequence ID" value="QDU73022.1"/>
    <property type="molecule type" value="Genomic_DNA"/>
</dbReference>
<name>A0A518C1B6_9BACT</name>